<dbReference type="AlphaFoldDB" id="A0A4R1B8D1"/>
<proteinExistence type="predicted"/>
<dbReference type="Pfam" id="PF13145">
    <property type="entry name" value="Rotamase_2"/>
    <property type="match status" value="1"/>
</dbReference>
<comment type="caution">
    <text evidence="2">The sequence shown here is derived from an EMBL/GenBank/DDBJ whole genome shotgun (WGS) entry which is preliminary data.</text>
</comment>
<dbReference type="RefSeq" id="WP_131447374.1">
    <property type="nucleotide sequence ID" value="NZ_SJZB01000040.1"/>
</dbReference>
<protein>
    <submittedName>
        <fullName evidence="2">Peptidyl-prolyl cis-trans isomerase, EpsD family</fullName>
        <ecNumber evidence="2">5.2.1.8</ecNumber>
    </submittedName>
</protein>
<reference evidence="2 3" key="1">
    <citation type="submission" date="2019-03" db="EMBL/GenBank/DDBJ databases">
        <title>Genome sequence of Thiobacillaceae bacterium LSR1, a sulfur-oxidizing bacterium isolated from freshwater sediment.</title>
        <authorList>
            <person name="Li S."/>
        </authorList>
    </citation>
    <scope>NUCLEOTIDE SEQUENCE [LARGE SCALE GENOMIC DNA]</scope>
    <source>
        <strain evidence="2 3">LSR1</strain>
    </source>
</reference>
<evidence type="ECO:0000313" key="2">
    <source>
        <dbReference type="EMBL" id="TCJ13188.1"/>
    </source>
</evidence>
<dbReference type="Proteomes" id="UP000295443">
    <property type="component" value="Unassembled WGS sequence"/>
</dbReference>
<feature type="domain" description="PpiC" evidence="1">
    <location>
        <begin position="126"/>
        <end position="223"/>
    </location>
</feature>
<sequence length="290" mass="31174">MNIVANSKWMIYTGLALTLIIALPGCEKKAAEVDQPAAARVNGEAIPSALVDAELERAGQIPPDQRQNIADRMLGNIVDQELLAQQALKAKLDARADVQMKIAAARRKILAEAQIAGLAKEGATPGEAEIKAYYEGHPELFAQRVAYRLQELVAGTTADNIQAAEELARQAHSPRELAAALQAKGIPVAGREVVKNAEELPSELLAKLKDLKAGQSITMTQGGKLDLIILAGIESRPVSMDQASPMILRYLENKKKMESVEAEVKKLRAGAKIEYVAPYAALPDSAAEKQ</sequence>
<dbReference type="SUPFAM" id="SSF109998">
    <property type="entry name" value="Triger factor/SurA peptide-binding domain-like"/>
    <property type="match status" value="1"/>
</dbReference>
<gene>
    <name evidence="2" type="primary">epsD</name>
    <name evidence="2" type="ORF">EZJ19_10585</name>
</gene>
<dbReference type="InterPro" id="IPR014274">
    <property type="entry name" value="PPIase_EpsD"/>
</dbReference>
<dbReference type="Gene3D" id="1.10.8.1040">
    <property type="match status" value="1"/>
</dbReference>
<accession>A0A4R1B8D1</accession>
<name>A0A4R1B8D1_9PROT</name>
<dbReference type="EMBL" id="SJZB01000040">
    <property type="protein sequence ID" value="TCJ13188.1"/>
    <property type="molecule type" value="Genomic_DNA"/>
</dbReference>
<dbReference type="GO" id="GO:0003755">
    <property type="term" value="F:peptidyl-prolyl cis-trans isomerase activity"/>
    <property type="evidence" value="ECO:0007669"/>
    <property type="project" value="UniProtKB-EC"/>
</dbReference>
<evidence type="ECO:0000259" key="1">
    <source>
        <dbReference type="Pfam" id="PF13145"/>
    </source>
</evidence>
<dbReference type="InterPro" id="IPR027304">
    <property type="entry name" value="Trigger_fact/SurA_dom_sf"/>
</dbReference>
<organism evidence="2 3">
    <name type="scientific">Parasulfuritortus cantonensis</name>
    <dbReference type="NCBI Taxonomy" id="2528202"/>
    <lineage>
        <taxon>Bacteria</taxon>
        <taxon>Pseudomonadati</taxon>
        <taxon>Pseudomonadota</taxon>
        <taxon>Betaproteobacteria</taxon>
        <taxon>Nitrosomonadales</taxon>
        <taxon>Thiobacillaceae</taxon>
        <taxon>Parasulfuritortus</taxon>
    </lineage>
</organism>
<dbReference type="EC" id="5.2.1.8" evidence="2"/>
<keyword evidence="2" id="KW-0413">Isomerase</keyword>
<evidence type="ECO:0000313" key="3">
    <source>
        <dbReference type="Proteomes" id="UP000295443"/>
    </source>
</evidence>
<keyword evidence="3" id="KW-1185">Reference proteome</keyword>
<dbReference type="NCBIfam" id="TIGR02925">
    <property type="entry name" value="cis_trans_EpsD"/>
    <property type="match status" value="1"/>
</dbReference>
<dbReference type="InterPro" id="IPR000297">
    <property type="entry name" value="PPIase_PpiC"/>
</dbReference>
<dbReference type="OrthoDB" id="5564407at2"/>